<dbReference type="Gene3D" id="2.60.120.330">
    <property type="entry name" value="B-lactam Antibiotic, Isopenicillin N Synthase, Chain"/>
    <property type="match status" value="1"/>
</dbReference>
<feature type="region of interest" description="Disordered" evidence="4">
    <location>
        <begin position="413"/>
        <end position="481"/>
    </location>
</feature>
<name>A0ABR0P501_GOSAR</name>
<dbReference type="SUPFAM" id="SSF47095">
    <property type="entry name" value="HMG-box"/>
    <property type="match status" value="1"/>
</dbReference>
<comment type="similarity">
    <text evidence="1">Belongs to the iron/ascorbate-dependent oxidoreductase family.</text>
</comment>
<reference evidence="6 7" key="1">
    <citation type="submission" date="2023-03" db="EMBL/GenBank/DDBJ databases">
        <title>WGS of Gossypium arboreum.</title>
        <authorList>
            <person name="Yu D."/>
        </authorList>
    </citation>
    <scope>NUCLEOTIDE SEQUENCE [LARGE SCALE GENOMIC DNA]</scope>
    <source>
        <tissue evidence="6">Leaf</tissue>
    </source>
</reference>
<evidence type="ECO:0000313" key="6">
    <source>
        <dbReference type="EMBL" id="KAK5813399.1"/>
    </source>
</evidence>
<evidence type="ECO:0000256" key="3">
    <source>
        <dbReference type="ARBA" id="ARBA00023004"/>
    </source>
</evidence>
<dbReference type="InterPro" id="IPR027443">
    <property type="entry name" value="IPNS-like_sf"/>
</dbReference>
<evidence type="ECO:0000256" key="4">
    <source>
        <dbReference type="SAM" id="MobiDB-lite"/>
    </source>
</evidence>
<organism evidence="6 7">
    <name type="scientific">Gossypium arboreum</name>
    <name type="common">Tree cotton</name>
    <name type="synonym">Gossypium nanking</name>
    <dbReference type="NCBI Taxonomy" id="29729"/>
    <lineage>
        <taxon>Eukaryota</taxon>
        <taxon>Viridiplantae</taxon>
        <taxon>Streptophyta</taxon>
        <taxon>Embryophyta</taxon>
        <taxon>Tracheophyta</taxon>
        <taxon>Spermatophyta</taxon>
        <taxon>Magnoliopsida</taxon>
        <taxon>eudicotyledons</taxon>
        <taxon>Gunneridae</taxon>
        <taxon>Pentapetalae</taxon>
        <taxon>rosids</taxon>
        <taxon>malvids</taxon>
        <taxon>Malvales</taxon>
        <taxon>Malvaceae</taxon>
        <taxon>Malvoideae</taxon>
        <taxon>Gossypium</taxon>
    </lineage>
</organism>
<evidence type="ECO:0000313" key="7">
    <source>
        <dbReference type="Proteomes" id="UP001358586"/>
    </source>
</evidence>
<dbReference type="InterPro" id="IPR026992">
    <property type="entry name" value="DIOX_N"/>
</dbReference>
<dbReference type="Gene3D" id="1.10.30.10">
    <property type="entry name" value="High mobility group box domain"/>
    <property type="match status" value="1"/>
</dbReference>
<keyword evidence="7" id="KW-1185">Reference proteome</keyword>
<gene>
    <name evidence="6" type="ORF">PVK06_028849</name>
</gene>
<dbReference type="InterPro" id="IPR005123">
    <property type="entry name" value="Oxoglu/Fe-dep_dioxygenase_dom"/>
</dbReference>
<dbReference type="Pfam" id="PF03171">
    <property type="entry name" value="2OG-FeII_Oxy"/>
    <property type="match status" value="1"/>
</dbReference>
<keyword evidence="3" id="KW-0408">Iron</keyword>
<comment type="caution">
    <text evidence="6">The sequence shown here is derived from an EMBL/GenBank/DDBJ whole genome shotgun (WGS) entry which is preliminary data.</text>
</comment>
<dbReference type="SUPFAM" id="SSF51197">
    <property type="entry name" value="Clavaminate synthase-like"/>
    <property type="match status" value="1"/>
</dbReference>
<evidence type="ECO:0000256" key="2">
    <source>
        <dbReference type="ARBA" id="ARBA00022723"/>
    </source>
</evidence>
<keyword evidence="2" id="KW-0479">Metal-binding</keyword>
<dbReference type="PANTHER" id="PTHR47991">
    <property type="entry name" value="OXOGLUTARATE/IRON-DEPENDENT DIOXYGENASE"/>
    <property type="match status" value="1"/>
</dbReference>
<dbReference type="EMBL" id="JARKNE010000008">
    <property type="protein sequence ID" value="KAK5813399.1"/>
    <property type="molecule type" value="Genomic_DNA"/>
</dbReference>
<feature type="domain" description="Fe2OG dioxygenase" evidence="5">
    <location>
        <begin position="188"/>
        <end position="289"/>
    </location>
</feature>
<evidence type="ECO:0000256" key="1">
    <source>
        <dbReference type="ARBA" id="ARBA00008056"/>
    </source>
</evidence>
<dbReference type="Proteomes" id="UP001358586">
    <property type="component" value="Chromosome 8"/>
</dbReference>
<dbReference type="InterPro" id="IPR044861">
    <property type="entry name" value="IPNS-like_FE2OG_OXY"/>
</dbReference>
<dbReference type="PROSITE" id="PS51471">
    <property type="entry name" value="FE2OG_OXY"/>
    <property type="match status" value="1"/>
</dbReference>
<protein>
    <recommendedName>
        <fullName evidence="5">Fe2OG dioxygenase domain-containing protein</fullName>
    </recommendedName>
</protein>
<accession>A0ABR0P501</accession>
<feature type="compositionally biased region" description="Basic and acidic residues" evidence="4">
    <location>
        <begin position="433"/>
        <end position="444"/>
    </location>
</feature>
<sequence length="580" mass="64360">MEKLVSSWFNNKTLPQSYIFPPETRPGNHIIPRSNTIPVIDLGNASAHDRTLVVQQILKASQEFGFFQVINHGISEDLMNDTMNVFKEFFELPAEDKADLYSEEFNRPCKLYTSSANYDGDKVHLWRDSLRHPCHPLEECIKIWPQKPTRYREIVAAYSIEAKKLGSRILDLISEGLGLDLGYFGNKLSESVVISVNHYPPCPDPSLTLGIAKHCDPSLLTILLQGDVFGLQVLNDDKWIGVEPLHNAFVVNIGHQLEVVSNNRLKGAEHRVVTNSTVARTTAAIFLNPSEDCIVEPAKSLIGADECLGECGSLFLWTSELGKASLEGNPTFAIVRLLLLLPFFIHFPSSVLHLLFQVFREKIMSVADVGTRVEEAVVTFEGIAILTPSVAEILQNDDDDAVAEILQNDDDDAVDPHLERIKNEAGVNESDDEKPAKKDQRKEAAVAAAASFSKESKKKGRDGQDDGKKKKRKKKDPNAPKRAMTGFFYFSQAEREGSLSSTFPIENQNNLVTMRTLKNHLDRTKSLPFVKCIADFHLLLFLAMSNGLGSDVLALAACVSTETAVPEGYHLLIESMANTS</sequence>
<dbReference type="InterPro" id="IPR036910">
    <property type="entry name" value="HMG_box_dom_sf"/>
</dbReference>
<proteinExistence type="inferred from homology"/>
<dbReference type="Pfam" id="PF14226">
    <property type="entry name" value="DIOX_N"/>
    <property type="match status" value="1"/>
</dbReference>
<dbReference type="InterPro" id="IPR050295">
    <property type="entry name" value="Plant_2OG-oxidoreductases"/>
</dbReference>
<evidence type="ECO:0000259" key="5">
    <source>
        <dbReference type="PROSITE" id="PS51471"/>
    </source>
</evidence>
<feature type="compositionally biased region" description="Basic and acidic residues" evidence="4">
    <location>
        <begin position="414"/>
        <end position="423"/>
    </location>
</feature>